<dbReference type="InterPro" id="IPR050357">
    <property type="entry name" value="Arrestin_domain-protein"/>
</dbReference>
<dbReference type="Gene3D" id="2.60.40.640">
    <property type="match status" value="1"/>
</dbReference>
<dbReference type="InterPro" id="IPR014756">
    <property type="entry name" value="Ig_E-set"/>
</dbReference>
<dbReference type="PANTHER" id="PTHR11188:SF17">
    <property type="entry name" value="FI21816P1"/>
    <property type="match status" value="1"/>
</dbReference>
<dbReference type="InterPro" id="IPR014752">
    <property type="entry name" value="Arrestin-like_C"/>
</dbReference>
<name>A0AAD6VBD1_9AGAR</name>
<comment type="caution">
    <text evidence="3">The sequence shown here is derived from an EMBL/GenBank/DDBJ whole genome shotgun (WGS) entry which is preliminary data.</text>
</comment>
<protein>
    <recommendedName>
        <fullName evidence="2">Arrestin-like N-terminal domain-containing protein</fullName>
    </recommendedName>
</protein>
<dbReference type="AlphaFoldDB" id="A0AAD6VBD1"/>
<dbReference type="Proteomes" id="UP001219525">
    <property type="component" value="Unassembled WGS sequence"/>
</dbReference>
<dbReference type="Pfam" id="PF00339">
    <property type="entry name" value="Arrestin_N"/>
    <property type="match status" value="1"/>
</dbReference>
<sequence>MTESIAGPLTLHFQDVTRVAGETLQGRVDLNIQLAKEDRLEHVWITFRGKIHTSITTSKWYQRGDTEYFQTVTMFNTKCPLWDQGTTDPAPGSRLVSCPFEFKLPDALPPTFHCTAYLDHRFAIVVYSIEVIGQRTGFFRGNRRIRRFLSVVPAATERQLLVKELLQLQSWRGDWKTHNQEKELRKGMMGEYAHARLTMPDLPSFPIGTPIPFSIHVETDTKPMTDEGSNTPEYIDKRVKSMFPAPPDSLREMNFQLRRLGELRVGKRARQAKDDYELYNSGGMAVHKETNAPEWIPDPGHDIGKGRGIWRRSVKFDSTVSIPYTPTFRTAAVECQYQLKFIVPFEGIGNDLKVLVPIHLDPASACPRPPTEGIGHRTIMDADANEKKRLGYKLLSSAHVYVYVVVYITGSVTTLELRFWLISSKTTIGHLSDYPHL</sequence>
<keyword evidence="1" id="KW-0472">Membrane</keyword>
<dbReference type="GO" id="GO:0005737">
    <property type="term" value="C:cytoplasm"/>
    <property type="evidence" value="ECO:0007669"/>
    <property type="project" value="TreeGrafter"/>
</dbReference>
<dbReference type="SUPFAM" id="SSF81296">
    <property type="entry name" value="E set domains"/>
    <property type="match status" value="1"/>
</dbReference>
<dbReference type="GO" id="GO:0015031">
    <property type="term" value="P:protein transport"/>
    <property type="evidence" value="ECO:0007669"/>
    <property type="project" value="TreeGrafter"/>
</dbReference>
<feature type="transmembrane region" description="Helical" evidence="1">
    <location>
        <begin position="400"/>
        <end position="421"/>
    </location>
</feature>
<reference evidence="3" key="1">
    <citation type="submission" date="2023-03" db="EMBL/GenBank/DDBJ databases">
        <title>Massive genome expansion in bonnet fungi (Mycena s.s.) driven by repeated elements and novel gene families across ecological guilds.</title>
        <authorList>
            <consortium name="Lawrence Berkeley National Laboratory"/>
            <person name="Harder C.B."/>
            <person name="Miyauchi S."/>
            <person name="Viragh M."/>
            <person name="Kuo A."/>
            <person name="Thoen E."/>
            <person name="Andreopoulos B."/>
            <person name="Lu D."/>
            <person name="Skrede I."/>
            <person name="Drula E."/>
            <person name="Henrissat B."/>
            <person name="Morin E."/>
            <person name="Kohler A."/>
            <person name="Barry K."/>
            <person name="LaButti K."/>
            <person name="Morin E."/>
            <person name="Salamov A."/>
            <person name="Lipzen A."/>
            <person name="Mereny Z."/>
            <person name="Hegedus B."/>
            <person name="Baldrian P."/>
            <person name="Stursova M."/>
            <person name="Weitz H."/>
            <person name="Taylor A."/>
            <person name="Grigoriev I.V."/>
            <person name="Nagy L.G."/>
            <person name="Martin F."/>
            <person name="Kauserud H."/>
        </authorList>
    </citation>
    <scope>NUCLEOTIDE SEQUENCE</scope>
    <source>
        <strain evidence="3">9144</strain>
    </source>
</reference>
<gene>
    <name evidence="3" type="ORF">GGX14DRAFT_654253</name>
</gene>
<keyword evidence="4" id="KW-1185">Reference proteome</keyword>
<dbReference type="PANTHER" id="PTHR11188">
    <property type="entry name" value="ARRESTIN DOMAIN CONTAINING PROTEIN"/>
    <property type="match status" value="1"/>
</dbReference>
<dbReference type="InterPro" id="IPR011021">
    <property type="entry name" value="Arrestin-like_N"/>
</dbReference>
<organism evidence="3 4">
    <name type="scientific">Mycena pura</name>
    <dbReference type="NCBI Taxonomy" id="153505"/>
    <lineage>
        <taxon>Eukaryota</taxon>
        <taxon>Fungi</taxon>
        <taxon>Dikarya</taxon>
        <taxon>Basidiomycota</taxon>
        <taxon>Agaricomycotina</taxon>
        <taxon>Agaricomycetes</taxon>
        <taxon>Agaricomycetidae</taxon>
        <taxon>Agaricales</taxon>
        <taxon>Marasmiineae</taxon>
        <taxon>Mycenaceae</taxon>
        <taxon>Mycena</taxon>
    </lineage>
</organism>
<keyword evidence="1" id="KW-1133">Transmembrane helix</keyword>
<feature type="domain" description="Arrestin-like N-terminal" evidence="2">
    <location>
        <begin position="19"/>
        <end position="153"/>
    </location>
</feature>
<accession>A0AAD6VBD1</accession>
<evidence type="ECO:0000259" key="2">
    <source>
        <dbReference type="Pfam" id="PF00339"/>
    </source>
</evidence>
<proteinExistence type="predicted"/>
<evidence type="ECO:0000313" key="4">
    <source>
        <dbReference type="Proteomes" id="UP001219525"/>
    </source>
</evidence>
<keyword evidence="1" id="KW-0812">Transmembrane</keyword>
<evidence type="ECO:0000256" key="1">
    <source>
        <dbReference type="SAM" id="Phobius"/>
    </source>
</evidence>
<evidence type="ECO:0000313" key="3">
    <source>
        <dbReference type="EMBL" id="KAJ7202334.1"/>
    </source>
</evidence>
<dbReference type="EMBL" id="JARJCW010000055">
    <property type="protein sequence ID" value="KAJ7202334.1"/>
    <property type="molecule type" value="Genomic_DNA"/>
</dbReference>